<proteinExistence type="predicted"/>
<dbReference type="AlphaFoldDB" id="A0A4Q1D0V3"/>
<gene>
    <name evidence="4" type="ORF">ESB13_20465</name>
</gene>
<feature type="domain" description="Protein FecR C-terminal" evidence="3">
    <location>
        <begin position="312"/>
        <end position="379"/>
    </location>
</feature>
<dbReference type="PANTHER" id="PTHR30273">
    <property type="entry name" value="PERIPLASMIC SIGNAL SENSOR AND SIGMA FACTOR ACTIVATOR FECR-RELATED"/>
    <property type="match status" value="1"/>
</dbReference>
<feature type="transmembrane region" description="Helical" evidence="1">
    <location>
        <begin position="82"/>
        <end position="104"/>
    </location>
</feature>
<dbReference type="EMBL" id="SDHZ01000004">
    <property type="protein sequence ID" value="RXK81312.1"/>
    <property type="molecule type" value="Genomic_DNA"/>
</dbReference>
<dbReference type="PIRSF" id="PIRSF018266">
    <property type="entry name" value="FecR"/>
    <property type="match status" value="1"/>
</dbReference>
<dbReference type="PANTHER" id="PTHR30273:SF2">
    <property type="entry name" value="PROTEIN FECR"/>
    <property type="match status" value="1"/>
</dbReference>
<dbReference type="Pfam" id="PF04773">
    <property type="entry name" value="FecR"/>
    <property type="match status" value="1"/>
</dbReference>
<dbReference type="OrthoDB" id="629393at2"/>
<reference evidence="4 5" key="1">
    <citation type="submission" date="2019-01" db="EMBL/GenBank/DDBJ databases">
        <title>Filimonas sp. strain TTM-71.</title>
        <authorList>
            <person name="Chen W.-M."/>
        </authorList>
    </citation>
    <scope>NUCLEOTIDE SEQUENCE [LARGE SCALE GENOMIC DNA]</scope>
    <source>
        <strain evidence="4 5">TTM-71</strain>
    </source>
</reference>
<dbReference type="Gene3D" id="2.60.120.1440">
    <property type="match status" value="1"/>
</dbReference>
<keyword evidence="1" id="KW-0812">Transmembrane</keyword>
<dbReference type="Gene3D" id="3.55.50.30">
    <property type="match status" value="1"/>
</dbReference>
<dbReference type="GO" id="GO:0016989">
    <property type="term" value="F:sigma factor antagonist activity"/>
    <property type="evidence" value="ECO:0007669"/>
    <property type="project" value="TreeGrafter"/>
</dbReference>
<evidence type="ECO:0000313" key="4">
    <source>
        <dbReference type="EMBL" id="RXK81312.1"/>
    </source>
</evidence>
<evidence type="ECO:0000256" key="1">
    <source>
        <dbReference type="SAM" id="Phobius"/>
    </source>
</evidence>
<comment type="caution">
    <text evidence="4">The sequence shown here is derived from an EMBL/GenBank/DDBJ whole genome shotgun (WGS) entry which is preliminary data.</text>
</comment>
<sequence length="382" mass="42515">MDDINGRILSLIEKFEQGRATDEEIQELDVWFRLHESNPDITDHLTKEQQLQAQSGLLMRINSRIDLEERPSFPLRKAAPLLWAKLAVAASVLLVIAVGGWFFLGRNQPVKQALAGHIEDFAPGSNKAILTLENGEHIILDQAKTGAIASQGNAVISKTNEGNVVYMQRGKSEAVAMNTLTTPYGGLYRLTLADGTEVWLNAASSIKYPSSFNGSVREVEISGEVYMEVAQNSRQPFRVKAGSHTVEVLGTHFNINTYDSIKTTLLEGAVALTSAGRRKLLQPGEQGLFIGNAIHLNKVDLDEVMAWKNGFFDFTDAGIQTVMQEFARWYNLDVVFDGPQTKETFTGRIPRSWSFARVIKSMETFKSTHITTQGRRIMVKQQ</sequence>
<keyword evidence="1" id="KW-1133">Transmembrane helix</keyword>
<keyword evidence="5" id="KW-1185">Reference proteome</keyword>
<dbReference type="InterPro" id="IPR032508">
    <property type="entry name" value="FecR_C"/>
</dbReference>
<protein>
    <submittedName>
        <fullName evidence="4">FecR family protein</fullName>
    </submittedName>
</protein>
<evidence type="ECO:0000259" key="2">
    <source>
        <dbReference type="Pfam" id="PF04773"/>
    </source>
</evidence>
<evidence type="ECO:0000313" key="5">
    <source>
        <dbReference type="Proteomes" id="UP000290545"/>
    </source>
</evidence>
<dbReference type="Pfam" id="PF16344">
    <property type="entry name" value="FecR_C"/>
    <property type="match status" value="1"/>
</dbReference>
<accession>A0A4Q1D0V3</accession>
<name>A0A4Q1D0V3_9BACT</name>
<evidence type="ECO:0000259" key="3">
    <source>
        <dbReference type="Pfam" id="PF16344"/>
    </source>
</evidence>
<dbReference type="RefSeq" id="WP_129005566.1">
    <property type="nucleotide sequence ID" value="NZ_SDHZ01000004.1"/>
</dbReference>
<dbReference type="InterPro" id="IPR006860">
    <property type="entry name" value="FecR"/>
</dbReference>
<organism evidence="4 5">
    <name type="scientific">Filimonas effusa</name>
    <dbReference type="NCBI Taxonomy" id="2508721"/>
    <lineage>
        <taxon>Bacteria</taxon>
        <taxon>Pseudomonadati</taxon>
        <taxon>Bacteroidota</taxon>
        <taxon>Chitinophagia</taxon>
        <taxon>Chitinophagales</taxon>
        <taxon>Chitinophagaceae</taxon>
        <taxon>Filimonas</taxon>
    </lineage>
</organism>
<feature type="domain" description="FecR protein" evidence="2">
    <location>
        <begin position="179"/>
        <end position="270"/>
    </location>
</feature>
<dbReference type="InterPro" id="IPR012373">
    <property type="entry name" value="Ferrdict_sens_TM"/>
</dbReference>
<keyword evidence="1" id="KW-0472">Membrane</keyword>
<dbReference type="Proteomes" id="UP000290545">
    <property type="component" value="Unassembled WGS sequence"/>
</dbReference>